<dbReference type="PANTHER" id="PTHR34389">
    <property type="entry name" value="L-RHAMNOSE MUTAROTASE"/>
    <property type="match status" value="1"/>
</dbReference>
<evidence type="ECO:0008006" key="3">
    <source>
        <dbReference type="Google" id="ProtNLM"/>
    </source>
</evidence>
<dbReference type="Pfam" id="PF05336">
    <property type="entry name" value="rhaM"/>
    <property type="match status" value="1"/>
</dbReference>
<dbReference type="Proteomes" id="UP000775547">
    <property type="component" value="Unassembled WGS sequence"/>
</dbReference>
<evidence type="ECO:0000313" key="2">
    <source>
        <dbReference type="Proteomes" id="UP000775547"/>
    </source>
</evidence>
<dbReference type="InterPro" id="IPR011008">
    <property type="entry name" value="Dimeric_a/b-barrel"/>
</dbReference>
<sequence>MSKRVCQIIRLKPSAVEEYKAIHAAAWPAVLATLERAHITDYSNHHYPPLQLLIANFKYTGNDYEGDMKKVAEDPETQRWWKVTDGMQESFVEGAEGSGKEDPGGLFDLEEVFRFEGRK</sequence>
<dbReference type="SUPFAM" id="SSF54909">
    <property type="entry name" value="Dimeric alpha+beta barrel"/>
    <property type="match status" value="1"/>
</dbReference>
<keyword evidence="2" id="KW-1185">Reference proteome</keyword>
<name>A0A9P7KAD5_9AGAR</name>
<dbReference type="OrthoDB" id="9981546at2759"/>
<evidence type="ECO:0000313" key="1">
    <source>
        <dbReference type="EMBL" id="KAG5641805.1"/>
    </source>
</evidence>
<dbReference type="GO" id="GO:0016857">
    <property type="term" value="F:racemase and epimerase activity, acting on carbohydrates and derivatives"/>
    <property type="evidence" value="ECO:0007669"/>
    <property type="project" value="InterPro"/>
</dbReference>
<accession>A0A9P7KAD5</accession>
<proteinExistence type="predicted"/>
<dbReference type="PANTHER" id="PTHR34389:SF2">
    <property type="entry name" value="L-RHAMNOSE MUTAROTASE"/>
    <property type="match status" value="1"/>
</dbReference>
<organism evidence="1 2">
    <name type="scientific">Asterophora parasitica</name>
    <dbReference type="NCBI Taxonomy" id="117018"/>
    <lineage>
        <taxon>Eukaryota</taxon>
        <taxon>Fungi</taxon>
        <taxon>Dikarya</taxon>
        <taxon>Basidiomycota</taxon>
        <taxon>Agaricomycotina</taxon>
        <taxon>Agaricomycetes</taxon>
        <taxon>Agaricomycetidae</taxon>
        <taxon>Agaricales</taxon>
        <taxon>Tricholomatineae</taxon>
        <taxon>Lyophyllaceae</taxon>
        <taxon>Asterophora</taxon>
    </lineage>
</organism>
<comment type="caution">
    <text evidence="1">The sequence shown here is derived from an EMBL/GenBank/DDBJ whole genome shotgun (WGS) entry which is preliminary data.</text>
</comment>
<protein>
    <recommendedName>
        <fullName evidence="3">Rhamnose mutarotase</fullName>
    </recommendedName>
</protein>
<dbReference type="Gene3D" id="3.30.70.100">
    <property type="match status" value="1"/>
</dbReference>
<dbReference type="EMBL" id="JABCKV010000247">
    <property type="protein sequence ID" value="KAG5641805.1"/>
    <property type="molecule type" value="Genomic_DNA"/>
</dbReference>
<reference evidence="1" key="2">
    <citation type="submission" date="2021-10" db="EMBL/GenBank/DDBJ databases">
        <title>Phylogenomics reveals ancestral predisposition of the termite-cultivated fungus Termitomyces towards a domesticated lifestyle.</title>
        <authorList>
            <person name="Auxier B."/>
            <person name="Grum-Grzhimaylo A."/>
            <person name="Cardenas M.E."/>
            <person name="Lodge J.D."/>
            <person name="Laessoe T."/>
            <person name="Pedersen O."/>
            <person name="Smith M.E."/>
            <person name="Kuyper T.W."/>
            <person name="Franco-Molano E.A."/>
            <person name="Baroni T.J."/>
            <person name="Aanen D.K."/>
        </authorList>
    </citation>
    <scope>NUCLEOTIDE SEQUENCE</scope>
    <source>
        <strain evidence="1">AP01</strain>
        <tissue evidence="1">Mycelium</tissue>
    </source>
</reference>
<dbReference type="AlphaFoldDB" id="A0A9P7KAD5"/>
<reference evidence="1" key="1">
    <citation type="submission" date="2020-07" db="EMBL/GenBank/DDBJ databases">
        <authorList>
            <person name="Nieuwenhuis M."/>
            <person name="Van De Peppel L.J.J."/>
        </authorList>
    </citation>
    <scope>NUCLEOTIDE SEQUENCE</scope>
    <source>
        <strain evidence="1">AP01</strain>
        <tissue evidence="1">Mycelium</tissue>
    </source>
</reference>
<gene>
    <name evidence="1" type="ORF">DXG03_004172</name>
</gene>
<dbReference type="InterPro" id="IPR008000">
    <property type="entry name" value="Rham/fucose_mutarotase"/>
</dbReference>